<reference evidence="1 2" key="1">
    <citation type="submission" date="2019-09" db="EMBL/GenBank/DDBJ databases">
        <authorList>
            <person name="Chandra G."/>
            <person name="Truman W A."/>
        </authorList>
    </citation>
    <scope>NUCLEOTIDE SEQUENCE [LARGE SCALE GENOMIC DNA]</scope>
    <source>
        <strain evidence="1">PS691</strain>
    </source>
</reference>
<dbReference type="Proteomes" id="UP000337909">
    <property type="component" value="Unassembled WGS sequence"/>
</dbReference>
<protein>
    <submittedName>
        <fullName evidence="1">Uncharacterized protein</fullName>
    </submittedName>
</protein>
<dbReference type="EMBL" id="CABVHQ010000028">
    <property type="protein sequence ID" value="VVO06348.1"/>
    <property type="molecule type" value="Genomic_DNA"/>
</dbReference>
<proteinExistence type="predicted"/>
<accession>A0A5E7CWH6</accession>
<dbReference type="AlphaFoldDB" id="A0A5E7CWH6"/>
<sequence>MRGCVRLRSSRSPTDAVCLMHRLIYHRFAADRSLARLVSAYAQVRR</sequence>
<evidence type="ECO:0000313" key="1">
    <source>
        <dbReference type="EMBL" id="VVO06348.1"/>
    </source>
</evidence>
<organism evidence="1 2">
    <name type="scientific">Pseudomonas fluorescens</name>
    <dbReference type="NCBI Taxonomy" id="294"/>
    <lineage>
        <taxon>Bacteria</taxon>
        <taxon>Pseudomonadati</taxon>
        <taxon>Pseudomonadota</taxon>
        <taxon>Gammaproteobacteria</taxon>
        <taxon>Pseudomonadales</taxon>
        <taxon>Pseudomonadaceae</taxon>
        <taxon>Pseudomonas</taxon>
    </lineage>
</organism>
<evidence type="ECO:0000313" key="2">
    <source>
        <dbReference type="Proteomes" id="UP000337909"/>
    </source>
</evidence>
<gene>
    <name evidence="1" type="ORF">PS691_03042</name>
</gene>
<name>A0A5E7CWH6_PSEFL</name>